<dbReference type="InterPro" id="IPR050900">
    <property type="entry name" value="Transposase_IS3/IS150/IS904"/>
</dbReference>
<dbReference type="InterPro" id="IPR001584">
    <property type="entry name" value="Integrase_cat-core"/>
</dbReference>
<reference evidence="2" key="1">
    <citation type="submission" date="2019-02" db="EMBL/GenBank/DDBJ databases">
        <title>Complete Genome Sequence of vanD5-typed vancomycin-resistant Enterococcus faecium in Sapporo, Japan.</title>
        <authorList>
            <person name="Sato T."/>
            <person name="Wada T."/>
            <person name="Shinagawa M."/>
            <person name="Fukushima Y."/>
            <person name="Nakajima C."/>
            <person name="Suzuki Y."/>
            <person name="Takahashi S."/>
            <person name="Yokota S."/>
        </authorList>
    </citation>
    <scope>NUCLEOTIDE SEQUENCE</scope>
    <source>
        <strain evidence="2">SMVRE20</strain>
        <plasmid evidence="2">pSMVRE20L</plasmid>
    </source>
</reference>
<dbReference type="AlphaFoldDB" id="A0A455TYG6"/>
<sequence>MEAIVTDLTYVRVGKKWHYICLILDLFNREIIGYSCGEKKDASLVKEAFGRIPYSLTDVKLFHTDWGKEFDNQTIHEILNGFGITRSLSRKGCPYDNAVAESTYKSVKVEFVHQYQFETLAQLRLELFDYVHWWNYLRLHGTLAYETPIQIRQQRLAKRILDNERGSDTSGEAA</sequence>
<evidence type="ECO:0000313" key="2">
    <source>
        <dbReference type="EMBL" id="BBI40528.1"/>
    </source>
</evidence>
<geneLocation type="plasmid" evidence="2">
    <name>pSMVRE20L</name>
</geneLocation>
<dbReference type="GO" id="GO:0003676">
    <property type="term" value="F:nucleic acid binding"/>
    <property type="evidence" value="ECO:0007669"/>
    <property type="project" value="InterPro"/>
</dbReference>
<proteinExistence type="predicted"/>
<name>A0A455TYG6_ENTFC</name>
<keyword evidence="2" id="KW-0614">Plasmid</keyword>
<evidence type="ECO:0000259" key="1">
    <source>
        <dbReference type="PROSITE" id="PS50994"/>
    </source>
</evidence>
<protein>
    <submittedName>
        <fullName evidence="2">Integrase</fullName>
    </submittedName>
</protein>
<dbReference type="PANTHER" id="PTHR46889">
    <property type="entry name" value="TRANSPOSASE INSF FOR INSERTION SEQUENCE IS3B-RELATED"/>
    <property type="match status" value="1"/>
</dbReference>
<dbReference type="Pfam" id="PF13333">
    <property type="entry name" value="rve_2"/>
    <property type="match status" value="1"/>
</dbReference>
<dbReference type="Pfam" id="PF00665">
    <property type="entry name" value="rve"/>
    <property type="match status" value="1"/>
</dbReference>
<dbReference type="SUPFAM" id="SSF53098">
    <property type="entry name" value="Ribonuclease H-like"/>
    <property type="match status" value="1"/>
</dbReference>
<organism evidence="2">
    <name type="scientific">Enterococcus faecium</name>
    <name type="common">Streptococcus faecium</name>
    <dbReference type="NCBI Taxonomy" id="1352"/>
    <lineage>
        <taxon>Bacteria</taxon>
        <taxon>Bacillati</taxon>
        <taxon>Bacillota</taxon>
        <taxon>Bacilli</taxon>
        <taxon>Lactobacillales</taxon>
        <taxon>Enterococcaceae</taxon>
        <taxon>Enterococcus</taxon>
    </lineage>
</organism>
<dbReference type="Gene3D" id="3.30.420.10">
    <property type="entry name" value="Ribonuclease H-like superfamily/Ribonuclease H"/>
    <property type="match status" value="1"/>
</dbReference>
<accession>A0A455TYG6</accession>
<dbReference type="EMBL" id="AP019409">
    <property type="protein sequence ID" value="BBI40528.1"/>
    <property type="molecule type" value="Genomic_DNA"/>
</dbReference>
<gene>
    <name evidence="2" type="ORF">SMVRE20_02914</name>
</gene>
<dbReference type="PROSITE" id="PS50994">
    <property type="entry name" value="INTEGRASE"/>
    <property type="match status" value="1"/>
</dbReference>
<dbReference type="InterPro" id="IPR036397">
    <property type="entry name" value="RNaseH_sf"/>
</dbReference>
<dbReference type="GO" id="GO:0015074">
    <property type="term" value="P:DNA integration"/>
    <property type="evidence" value="ECO:0007669"/>
    <property type="project" value="InterPro"/>
</dbReference>
<dbReference type="PANTHER" id="PTHR46889:SF4">
    <property type="entry name" value="TRANSPOSASE INSO FOR INSERTION SEQUENCE ELEMENT IS911B-RELATED"/>
    <property type="match status" value="1"/>
</dbReference>
<dbReference type="InterPro" id="IPR012337">
    <property type="entry name" value="RNaseH-like_sf"/>
</dbReference>
<feature type="domain" description="Integrase catalytic" evidence="1">
    <location>
        <begin position="1"/>
        <end position="156"/>
    </location>
</feature>